<feature type="domain" description="LUD" evidence="2">
    <location>
        <begin position="102"/>
        <end position="199"/>
    </location>
</feature>
<keyword evidence="4" id="KW-1185">Reference proteome</keyword>
<dbReference type="InterPro" id="IPR003741">
    <property type="entry name" value="LUD_dom"/>
</dbReference>
<feature type="region of interest" description="Disordered" evidence="1">
    <location>
        <begin position="12"/>
        <end position="36"/>
    </location>
</feature>
<dbReference type="eggNOG" id="COG1556">
    <property type="taxonomic scope" value="Bacteria"/>
</dbReference>
<proteinExistence type="predicted"/>
<dbReference type="Pfam" id="PF02589">
    <property type="entry name" value="LUD_dom"/>
    <property type="match status" value="1"/>
</dbReference>
<evidence type="ECO:0000256" key="1">
    <source>
        <dbReference type="SAM" id="MobiDB-lite"/>
    </source>
</evidence>
<dbReference type="AlphaFoldDB" id="L0A5C0"/>
<dbReference type="InterPro" id="IPR037171">
    <property type="entry name" value="NagB/RpiA_transferase-like"/>
</dbReference>
<dbReference type="SUPFAM" id="SSF100950">
    <property type="entry name" value="NagB/RpiA/CoA transferase-like"/>
    <property type="match status" value="1"/>
</dbReference>
<name>L0A5C0_DEIPD</name>
<gene>
    <name evidence="3" type="ordered locus">Deipe_2741</name>
</gene>
<dbReference type="OrthoDB" id="9794157at2"/>
<dbReference type="EMBL" id="CP003382">
    <property type="protein sequence ID" value="AFZ68205.1"/>
    <property type="molecule type" value="Genomic_DNA"/>
</dbReference>
<reference evidence="4" key="1">
    <citation type="submission" date="2012-03" db="EMBL/GenBank/DDBJ databases">
        <title>Complete sequence of chromosome of Deinococcus peraridilitoris DSM 19664.</title>
        <authorList>
            <person name="Lucas S."/>
            <person name="Copeland A."/>
            <person name="Lapidus A."/>
            <person name="Glavina del Rio T."/>
            <person name="Dalin E."/>
            <person name="Tice H."/>
            <person name="Bruce D."/>
            <person name="Goodwin L."/>
            <person name="Pitluck S."/>
            <person name="Peters L."/>
            <person name="Mikhailova N."/>
            <person name="Lu M."/>
            <person name="Kyrpides N."/>
            <person name="Mavromatis K."/>
            <person name="Ivanova N."/>
            <person name="Brettin T."/>
            <person name="Detter J.C."/>
            <person name="Han C."/>
            <person name="Larimer F."/>
            <person name="Land M."/>
            <person name="Hauser L."/>
            <person name="Markowitz V."/>
            <person name="Cheng J.-F."/>
            <person name="Hugenholtz P."/>
            <person name="Woyke T."/>
            <person name="Wu D."/>
            <person name="Pukall R."/>
            <person name="Steenblock K."/>
            <person name="Brambilla E."/>
            <person name="Klenk H.-P."/>
            <person name="Eisen J.A."/>
        </authorList>
    </citation>
    <scope>NUCLEOTIDE SEQUENCE [LARGE SCALE GENOMIC DNA]</scope>
    <source>
        <strain evidence="4">DSM 19664 / LMG 22246 / CIP 109416 / KR-200</strain>
    </source>
</reference>
<accession>L0A5C0</accession>
<dbReference type="STRING" id="937777.Deipe_2741"/>
<dbReference type="PANTHER" id="PTHR43682">
    <property type="entry name" value="LACTATE UTILIZATION PROTEIN C"/>
    <property type="match status" value="1"/>
</dbReference>
<dbReference type="HOGENOM" id="CLU_090664_3_0_0"/>
<dbReference type="PANTHER" id="PTHR43682:SF1">
    <property type="entry name" value="LACTATE UTILIZATION PROTEIN C"/>
    <property type="match status" value="1"/>
</dbReference>
<evidence type="ECO:0000313" key="4">
    <source>
        <dbReference type="Proteomes" id="UP000010467"/>
    </source>
</evidence>
<dbReference type="Gene3D" id="3.40.50.10420">
    <property type="entry name" value="NagB/RpiA/CoA transferase-like"/>
    <property type="match status" value="1"/>
</dbReference>
<organism evidence="3 4">
    <name type="scientific">Deinococcus peraridilitoris (strain DSM 19664 / LMG 22246 / CIP 109416 / KR-200)</name>
    <dbReference type="NCBI Taxonomy" id="937777"/>
    <lineage>
        <taxon>Bacteria</taxon>
        <taxon>Thermotogati</taxon>
        <taxon>Deinococcota</taxon>
        <taxon>Deinococci</taxon>
        <taxon>Deinococcales</taxon>
        <taxon>Deinococcaceae</taxon>
        <taxon>Deinococcus</taxon>
    </lineage>
</organism>
<sequence length="202" mass="21252">MDRDEFLQRVRQAAAAGSTDLTPLPPPGSPSGKRSAHDLAERFKIEHEAVLGRVHLISTLQEAQRVLSELLQGARTFVRSPHALLDDIGLALAAAHLSPAPAAQADVGVTGCELAVAATGSVVLSSAWGRLASLLPYHHIVVLDASQLVADLEDAYLTFGPQTLPGALGFHTGPSKSADIEQTMALGVHGPGRTDVIVLRRE</sequence>
<evidence type="ECO:0000313" key="3">
    <source>
        <dbReference type="EMBL" id="AFZ68205.1"/>
    </source>
</evidence>
<dbReference type="KEGG" id="dpd:Deipe_2741"/>
<evidence type="ECO:0000259" key="2">
    <source>
        <dbReference type="Pfam" id="PF02589"/>
    </source>
</evidence>
<dbReference type="RefSeq" id="WP_015236507.1">
    <property type="nucleotide sequence ID" value="NC_019793.1"/>
</dbReference>
<dbReference type="InterPro" id="IPR024185">
    <property type="entry name" value="FTHF_cligase-like_sf"/>
</dbReference>
<dbReference type="PATRIC" id="fig|937777.3.peg.2754"/>
<dbReference type="Proteomes" id="UP000010467">
    <property type="component" value="Chromosome"/>
</dbReference>
<protein>
    <recommendedName>
        <fullName evidence="2">LUD domain-containing protein</fullName>
    </recommendedName>
</protein>